<proteinExistence type="predicted"/>
<protein>
    <submittedName>
        <fullName evidence="1">Uncharacterized protein</fullName>
    </submittedName>
</protein>
<name>A0ACC2PTH9_9HYME</name>
<evidence type="ECO:0000313" key="1">
    <source>
        <dbReference type="EMBL" id="KAJ8685095.1"/>
    </source>
</evidence>
<dbReference type="EMBL" id="CM056741">
    <property type="protein sequence ID" value="KAJ8685095.1"/>
    <property type="molecule type" value="Genomic_DNA"/>
</dbReference>
<comment type="caution">
    <text evidence="1">The sequence shown here is derived from an EMBL/GenBank/DDBJ whole genome shotgun (WGS) entry which is preliminary data.</text>
</comment>
<reference evidence="1" key="1">
    <citation type="submission" date="2023-04" db="EMBL/GenBank/DDBJ databases">
        <title>A chromosome-level genome assembly of the parasitoid wasp Eretmocerus hayati.</title>
        <authorList>
            <person name="Zhong Y."/>
            <person name="Liu S."/>
            <person name="Liu Y."/>
        </authorList>
    </citation>
    <scope>NUCLEOTIDE SEQUENCE</scope>
    <source>
        <strain evidence="1">ZJU_SS_LIU_2023</strain>
    </source>
</reference>
<organism evidence="1 2">
    <name type="scientific">Eretmocerus hayati</name>
    <dbReference type="NCBI Taxonomy" id="131215"/>
    <lineage>
        <taxon>Eukaryota</taxon>
        <taxon>Metazoa</taxon>
        <taxon>Ecdysozoa</taxon>
        <taxon>Arthropoda</taxon>
        <taxon>Hexapoda</taxon>
        <taxon>Insecta</taxon>
        <taxon>Pterygota</taxon>
        <taxon>Neoptera</taxon>
        <taxon>Endopterygota</taxon>
        <taxon>Hymenoptera</taxon>
        <taxon>Apocrita</taxon>
        <taxon>Proctotrupomorpha</taxon>
        <taxon>Chalcidoidea</taxon>
        <taxon>Aphelinidae</taxon>
        <taxon>Aphelininae</taxon>
        <taxon>Eretmocerus</taxon>
    </lineage>
</organism>
<gene>
    <name evidence="1" type="ORF">QAD02_020888</name>
</gene>
<sequence>MRGSLLQTTVSDEILKDIESKYGGCILSSKEQAKPSLKVRHVVPMDLSHASTTINCLCDNELRKKRPRRLDGDMDPDWSPYNLNRVKMKQSKKLKTVDCGSMQKLNTIRNRCQKEEDY</sequence>
<dbReference type="Proteomes" id="UP001239111">
    <property type="component" value="Chromosome 1"/>
</dbReference>
<evidence type="ECO:0000313" key="2">
    <source>
        <dbReference type="Proteomes" id="UP001239111"/>
    </source>
</evidence>
<accession>A0ACC2PTH9</accession>
<keyword evidence="2" id="KW-1185">Reference proteome</keyword>